<keyword evidence="4 7" id="KW-0812">Transmembrane</keyword>
<evidence type="ECO:0000256" key="1">
    <source>
        <dbReference type="ARBA" id="ARBA00004651"/>
    </source>
</evidence>
<evidence type="ECO:0000256" key="3">
    <source>
        <dbReference type="ARBA" id="ARBA00022475"/>
    </source>
</evidence>
<feature type="transmembrane region" description="Helical" evidence="7">
    <location>
        <begin position="119"/>
        <end position="143"/>
    </location>
</feature>
<feature type="domain" description="VTT" evidence="8">
    <location>
        <begin position="60"/>
        <end position="175"/>
    </location>
</feature>
<comment type="similarity">
    <text evidence="2 7">Belongs to the TVP38/TMEM64 family.</text>
</comment>
<feature type="transmembrane region" description="Helical" evidence="7">
    <location>
        <begin position="183"/>
        <end position="203"/>
    </location>
</feature>
<evidence type="ECO:0000256" key="5">
    <source>
        <dbReference type="ARBA" id="ARBA00022989"/>
    </source>
</evidence>
<dbReference type="Pfam" id="PF09335">
    <property type="entry name" value="VTT_dom"/>
    <property type="match status" value="1"/>
</dbReference>
<evidence type="ECO:0000256" key="6">
    <source>
        <dbReference type="ARBA" id="ARBA00023136"/>
    </source>
</evidence>
<keyword evidence="3 7" id="KW-1003">Cell membrane</keyword>
<reference evidence="9" key="1">
    <citation type="submission" date="2021-04" db="EMBL/GenBank/DDBJ databases">
        <title>Pseudonocardia sp. nov., isolated from sandy soil of mangrove forest.</title>
        <authorList>
            <person name="Zan Z."/>
            <person name="Huang R."/>
            <person name="Liu W."/>
        </authorList>
    </citation>
    <scope>NUCLEOTIDE SEQUENCE</scope>
    <source>
        <strain evidence="9">S2-4</strain>
    </source>
</reference>
<keyword evidence="5 7" id="KW-1133">Transmembrane helix</keyword>
<name>A0ABT0ZS46_9PSEU</name>
<dbReference type="EMBL" id="JAGSOV010000003">
    <property type="protein sequence ID" value="MCO1653538.1"/>
    <property type="molecule type" value="Genomic_DNA"/>
</dbReference>
<evidence type="ECO:0000313" key="10">
    <source>
        <dbReference type="Proteomes" id="UP001165283"/>
    </source>
</evidence>
<feature type="transmembrane region" description="Helical" evidence="7">
    <location>
        <begin position="155"/>
        <end position="177"/>
    </location>
</feature>
<keyword evidence="6 7" id="KW-0472">Membrane</keyword>
<evidence type="ECO:0000313" key="9">
    <source>
        <dbReference type="EMBL" id="MCO1653538.1"/>
    </source>
</evidence>
<evidence type="ECO:0000256" key="2">
    <source>
        <dbReference type="ARBA" id="ARBA00008640"/>
    </source>
</evidence>
<dbReference type="InterPro" id="IPR015414">
    <property type="entry name" value="TMEM64"/>
</dbReference>
<organism evidence="9 10">
    <name type="scientific">Pseudonocardia humida</name>
    <dbReference type="NCBI Taxonomy" id="2800819"/>
    <lineage>
        <taxon>Bacteria</taxon>
        <taxon>Bacillati</taxon>
        <taxon>Actinomycetota</taxon>
        <taxon>Actinomycetes</taxon>
        <taxon>Pseudonocardiales</taxon>
        <taxon>Pseudonocardiaceae</taxon>
        <taxon>Pseudonocardia</taxon>
    </lineage>
</organism>
<feature type="transmembrane region" description="Helical" evidence="7">
    <location>
        <begin position="78"/>
        <end position="99"/>
    </location>
</feature>
<dbReference type="PANTHER" id="PTHR12677">
    <property type="entry name" value="GOLGI APPARATUS MEMBRANE PROTEIN TVP38-RELATED"/>
    <property type="match status" value="1"/>
</dbReference>
<gene>
    <name evidence="9" type="ORF">KDL28_00565</name>
</gene>
<dbReference type="Proteomes" id="UP001165283">
    <property type="component" value="Unassembled WGS sequence"/>
</dbReference>
<evidence type="ECO:0000256" key="7">
    <source>
        <dbReference type="RuleBase" id="RU366058"/>
    </source>
</evidence>
<comment type="caution">
    <text evidence="9">The sequence shown here is derived from an EMBL/GenBank/DDBJ whole genome shotgun (WGS) entry which is preliminary data.</text>
</comment>
<comment type="subcellular location">
    <subcellularLocation>
        <location evidence="1 7">Cell membrane</location>
        <topology evidence="1 7">Multi-pass membrane protein</topology>
    </subcellularLocation>
</comment>
<evidence type="ECO:0000256" key="4">
    <source>
        <dbReference type="ARBA" id="ARBA00022692"/>
    </source>
</evidence>
<protein>
    <recommendedName>
        <fullName evidence="7">TVP38/TMEM64 family membrane protein</fullName>
    </recommendedName>
</protein>
<keyword evidence="10" id="KW-1185">Reference proteome</keyword>
<evidence type="ECO:0000259" key="8">
    <source>
        <dbReference type="Pfam" id="PF09335"/>
    </source>
</evidence>
<dbReference type="PANTHER" id="PTHR12677:SF59">
    <property type="entry name" value="GOLGI APPARATUS MEMBRANE PROTEIN TVP38-RELATED"/>
    <property type="match status" value="1"/>
</dbReference>
<dbReference type="RefSeq" id="WP_252435131.1">
    <property type="nucleotide sequence ID" value="NZ_JAGSOV010000003.1"/>
</dbReference>
<dbReference type="InterPro" id="IPR032816">
    <property type="entry name" value="VTT_dom"/>
</dbReference>
<feature type="transmembrane region" description="Helical" evidence="7">
    <location>
        <begin position="45"/>
        <end position="66"/>
    </location>
</feature>
<accession>A0ABT0ZS46</accession>
<proteinExistence type="inferred from homology"/>
<sequence>MARWARPALLVVLVVAGAVLALTVGVPPLSEIQAWVRSAGWAGPVLYAAIAALASLTPGPATMLTVGSGVLFGWPGGVPVALTASLTSALVNFTMARLLGRSTVQGLAGDRLERLDAALRRRGVLAVIGIRLVPMAPFAIVNAACGLSGVRVRDYVLGSAFGLLPGTVTFVAVGAFGTSPGSLPFLVSLGALGVLVGGAALAARRGLVIAARVDRPGRPAGATAIIQPAAVEAAVDSAPGTAHIADHRE</sequence>